<comment type="similarity">
    <text evidence="2 5">Belongs to the acyl-CoA dehydrogenase family.</text>
</comment>
<keyword evidence="5" id="KW-0560">Oxidoreductase</keyword>
<evidence type="ECO:0000256" key="2">
    <source>
        <dbReference type="ARBA" id="ARBA00009347"/>
    </source>
</evidence>
<keyword evidence="4 5" id="KW-0274">FAD</keyword>
<dbReference type="Gene3D" id="1.10.540.10">
    <property type="entry name" value="Acyl-CoA dehydrogenase/oxidase, N-terminal domain"/>
    <property type="match status" value="1"/>
</dbReference>
<dbReference type="GO" id="GO:0003995">
    <property type="term" value="F:acyl-CoA dehydrogenase activity"/>
    <property type="evidence" value="ECO:0007669"/>
    <property type="project" value="InterPro"/>
</dbReference>
<evidence type="ECO:0000256" key="5">
    <source>
        <dbReference type="RuleBase" id="RU362125"/>
    </source>
</evidence>
<sequence length="417" mass="45406">MSIVIASTDIAATRGIDDATAYPETDAASPAFFTGPTADFFSYQDLLSPEEQQLVAQARAVFEREIRPVVAEHWNNATFPFEIIPVLTSLNLVELCARGNNFLLHGFMTLELSRVDASISTFVGVHSGLFAAAIAQLGTDDQHERYLDDAVSLRKIGAFALTEPEHGSDVSRNMETTATRSGSSWTLNGVKRWIGSGTFAANVLVWARDTADDQIKGFIVDATLPGYKAEAIENKIALRIVQNATITLDNVVVAERDRLPGASSFRDTNRLLTNSRVWVGWQTVGLQFAAYDHALRYALERQQFGKPIASFQLVQEKLVRILENATTSLGTMVRIAQLQQAGTLRPEHAALAKASSSARMRESVALGRSVFGGNGISTDFGMARVFADAEALYTYEGSYEINTLVVGRAITGISAFQ</sequence>
<evidence type="ECO:0000313" key="12">
    <source>
        <dbReference type="Proteomes" id="UP000298252"/>
    </source>
</evidence>
<reference evidence="9 11" key="1">
    <citation type="submission" date="2016-10" db="EMBL/GenBank/DDBJ databases">
        <authorList>
            <person name="Varghese N."/>
            <person name="Submissions S."/>
        </authorList>
    </citation>
    <scope>NUCLEOTIDE SEQUENCE [LARGE SCALE GENOMIC DNA]</scope>
    <source>
        <strain evidence="9 11">CGMCC 1.11215</strain>
    </source>
</reference>
<evidence type="ECO:0000259" key="8">
    <source>
        <dbReference type="Pfam" id="PF02771"/>
    </source>
</evidence>
<dbReference type="PANTHER" id="PTHR43188:SF1">
    <property type="entry name" value="ACYL-COA DEHYDROGENASE"/>
    <property type="match status" value="1"/>
</dbReference>
<evidence type="ECO:0000256" key="3">
    <source>
        <dbReference type="ARBA" id="ARBA00022630"/>
    </source>
</evidence>
<protein>
    <submittedName>
        <fullName evidence="10">Acyl-CoA dehydrogenase</fullName>
    </submittedName>
    <submittedName>
        <fullName evidence="9">Glutaryl-CoA dehydrogenase</fullName>
    </submittedName>
</protein>
<dbReference type="InterPro" id="IPR045008">
    <property type="entry name" value="ACX4-like"/>
</dbReference>
<dbReference type="EMBL" id="FNIB01000011">
    <property type="protein sequence ID" value="SDO14627.1"/>
    <property type="molecule type" value="Genomic_DNA"/>
</dbReference>
<dbReference type="InterPro" id="IPR009075">
    <property type="entry name" value="AcylCo_DH/oxidase_C"/>
</dbReference>
<dbReference type="STRING" id="1424659.SAMN05216368_11152"/>
<feature type="domain" description="Acyl-CoA dehydrogenase/oxidase C-terminal" evidence="6">
    <location>
        <begin position="268"/>
        <end position="410"/>
    </location>
</feature>
<keyword evidence="12" id="KW-1185">Reference proteome</keyword>
<dbReference type="PANTHER" id="PTHR43188">
    <property type="entry name" value="ACYL-COENZYME A OXIDASE"/>
    <property type="match status" value="1"/>
</dbReference>
<evidence type="ECO:0000259" key="6">
    <source>
        <dbReference type="Pfam" id="PF00441"/>
    </source>
</evidence>
<keyword evidence="3 5" id="KW-0285">Flavoprotein</keyword>
<proteinExistence type="inferred from homology"/>
<dbReference type="SUPFAM" id="SSF56645">
    <property type="entry name" value="Acyl-CoA dehydrogenase NM domain-like"/>
    <property type="match status" value="1"/>
</dbReference>
<dbReference type="Pfam" id="PF02771">
    <property type="entry name" value="Acyl-CoA_dh_N"/>
    <property type="match status" value="1"/>
</dbReference>
<dbReference type="RefSeq" id="WP_092341591.1">
    <property type="nucleotide sequence ID" value="NZ_FNIB01000011.1"/>
</dbReference>
<dbReference type="Gene3D" id="2.40.110.10">
    <property type="entry name" value="Butyryl-CoA Dehydrogenase, subunit A, domain 2"/>
    <property type="match status" value="1"/>
</dbReference>
<dbReference type="Pfam" id="PF00441">
    <property type="entry name" value="Acyl-CoA_dh_1"/>
    <property type="match status" value="1"/>
</dbReference>
<dbReference type="GO" id="GO:0050660">
    <property type="term" value="F:flavin adenine dinucleotide binding"/>
    <property type="evidence" value="ECO:0007669"/>
    <property type="project" value="InterPro"/>
</dbReference>
<dbReference type="AlphaFoldDB" id="A0A4R8UZU2"/>
<evidence type="ECO:0000256" key="1">
    <source>
        <dbReference type="ARBA" id="ARBA00001974"/>
    </source>
</evidence>
<dbReference type="InterPro" id="IPR013786">
    <property type="entry name" value="AcylCoA_DH/ox_N"/>
</dbReference>
<evidence type="ECO:0000313" key="11">
    <source>
        <dbReference type="Proteomes" id="UP000199639"/>
    </source>
</evidence>
<dbReference type="InterPro" id="IPR036250">
    <property type="entry name" value="AcylCo_DH-like_C"/>
</dbReference>
<dbReference type="InterPro" id="IPR006091">
    <property type="entry name" value="Acyl-CoA_Oxase/DH_mid-dom"/>
</dbReference>
<dbReference type="SUPFAM" id="SSF47203">
    <property type="entry name" value="Acyl-CoA dehydrogenase C-terminal domain-like"/>
    <property type="match status" value="1"/>
</dbReference>
<evidence type="ECO:0000313" key="9">
    <source>
        <dbReference type="EMBL" id="SDO14627.1"/>
    </source>
</evidence>
<feature type="domain" description="Acyl-CoA oxidase/dehydrogenase middle" evidence="7">
    <location>
        <begin position="158"/>
        <end position="251"/>
    </location>
</feature>
<dbReference type="GO" id="GO:0006635">
    <property type="term" value="P:fatty acid beta-oxidation"/>
    <property type="evidence" value="ECO:0007669"/>
    <property type="project" value="InterPro"/>
</dbReference>
<dbReference type="InterPro" id="IPR037069">
    <property type="entry name" value="AcylCoA_DH/ox_N_sf"/>
</dbReference>
<evidence type="ECO:0000259" key="7">
    <source>
        <dbReference type="Pfam" id="PF02770"/>
    </source>
</evidence>
<dbReference type="Gene3D" id="1.20.140.10">
    <property type="entry name" value="Butyryl-CoA Dehydrogenase, subunit A, domain 3"/>
    <property type="match status" value="1"/>
</dbReference>
<accession>A0A4R8UZU2</accession>
<reference evidence="10 12" key="2">
    <citation type="submission" date="2019-03" db="EMBL/GenBank/DDBJ databases">
        <title>Genomics of glacier-inhabiting Cryobacterium strains.</title>
        <authorList>
            <person name="Liu Q."/>
            <person name="Xin Y.-H."/>
        </authorList>
    </citation>
    <scope>NUCLEOTIDE SEQUENCE [LARGE SCALE GENOMIC DNA]</scope>
    <source>
        <strain evidence="10 12">Hh8</strain>
    </source>
</reference>
<evidence type="ECO:0000313" key="10">
    <source>
        <dbReference type="EMBL" id="TFB74258.1"/>
    </source>
</evidence>
<comment type="cofactor">
    <cofactor evidence="1 5">
        <name>FAD</name>
        <dbReference type="ChEBI" id="CHEBI:57692"/>
    </cofactor>
</comment>
<dbReference type="Proteomes" id="UP000298252">
    <property type="component" value="Unassembled WGS sequence"/>
</dbReference>
<organism evidence="9 11">
    <name type="scientific">Cryobacterium flavum</name>
    <dbReference type="NCBI Taxonomy" id="1424659"/>
    <lineage>
        <taxon>Bacteria</taxon>
        <taxon>Bacillati</taxon>
        <taxon>Actinomycetota</taxon>
        <taxon>Actinomycetes</taxon>
        <taxon>Micrococcales</taxon>
        <taxon>Microbacteriaceae</taxon>
        <taxon>Cryobacterium</taxon>
    </lineage>
</organism>
<feature type="domain" description="Acyl-CoA dehydrogenase/oxidase N-terminal" evidence="8">
    <location>
        <begin position="48"/>
        <end position="152"/>
    </location>
</feature>
<gene>
    <name evidence="10" type="ORF">E3O21_15845</name>
    <name evidence="9" type="ORF">SAMN05216368_11152</name>
</gene>
<name>A0A4R8UZU2_9MICO</name>
<dbReference type="InterPro" id="IPR009100">
    <property type="entry name" value="AcylCoA_DH/oxidase_NM_dom_sf"/>
</dbReference>
<dbReference type="InterPro" id="IPR046373">
    <property type="entry name" value="Acyl-CoA_Oxase/DH_mid-dom_sf"/>
</dbReference>
<dbReference type="Pfam" id="PF02770">
    <property type="entry name" value="Acyl-CoA_dh_M"/>
    <property type="match status" value="1"/>
</dbReference>
<evidence type="ECO:0000256" key="4">
    <source>
        <dbReference type="ARBA" id="ARBA00022827"/>
    </source>
</evidence>
<dbReference type="EMBL" id="SOFD01000036">
    <property type="protein sequence ID" value="TFB74258.1"/>
    <property type="molecule type" value="Genomic_DNA"/>
</dbReference>
<dbReference type="Proteomes" id="UP000199639">
    <property type="component" value="Unassembled WGS sequence"/>
</dbReference>